<keyword evidence="15" id="KW-1185">Reference proteome</keyword>
<name>A0AAE0EYP7_9CHLO</name>
<comment type="subcellular location">
    <subcellularLocation>
        <location evidence="1">Golgi apparatus</location>
        <location evidence="1">Golgi stack membrane</location>
        <topology evidence="1">Single-pass type II membrane protein</topology>
    </subcellularLocation>
</comment>
<keyword evidence="10" id="KW-1015">Disulfide bond</keyword>
<dbReference type="Proteomes" id="UP001190700">
    <property type="component" value="Unassembled WGS sequence"/>
</dbReference>
<dbReference type="PANTHER" id="PTHR46059:SF1">
    <property type="entry name" value="BETA-GALACTOSIDE ALPHA-2,6-SIALYLTRANSFERASE"/>
    <property type="match status" value="1"/>
</dbReference>
<comment type="caution">
    <text evidence="14">The sequence shown here is derived from an EMBL/GenBank/DDBJ whole genome shotgun (WGS) entry which is preliminary data.</text>
</comment>
<keyword evidence="6" id="KW-0735">Signal-anchor</keyword>
<evidence type="ECO:0000256" key="5">
    <source>
        <dbReference type="ARBA" id="ARBA00022692"/>
    </source>
</evidence>
<dbReference type="AlphaFoldDB" id="A0AAE0EYP7"/>
<evidence type="ECO:0000313" key="14">
    <source>
        <dbReference type="EMBL" id="KAK3245676.1"/>
    </source>
</evidence>
<keyword evidence="9" id="KW-0472">Membrane</keyword>
<evidence type="ECO:0000256" key="10">
    <source>
        <dbReference type="ARBA" id="ARBA00023157"/>
    </source>
</evidence>
<dbReference type="Gene3D" id="3.90.1480.20">
    <property type="entry name" value="Glycosyl transferase family 29"/>
    <property type="match status" value="1"/>
</dbReference>
<feature type="non-terminal residue" evidence="14">
    <location>
        <position position="1"/>
    </location>
</feature>
<evidence type="ECO:0000256" key="6">
    <source>
        <dbReference type="ARBA" id="ARBA00022968"/>
    </source>
</evidence>
<dbReference type="PANTHER" id="PTHR46059">
    <property type="entry name" value="BETA-GALACTOSIDE ALPHA-2,6-SIALYLTRANSFERASE"/>
    <property type="match status" value="1"/>
</dbReference>
<protein>
    <recommendedName>
        <fullName evidence="13">beta-galactoside alpha-(2,6)-sialyltransferase</fullName>
        <ecNumber evidence="13">2.4.3.1</ecNumber>
    </recommendedName>
</protein>
<evidence type="ECO:0000256" key="4">
    <source>
        <dbReference type="ARBA" id="ARBA00022679"/>
    </source>
</evidence>
<keyword evidence="11" id="KW-0325">Glycoprotein</keyword>
<keyword evidence="8" id="KW-0333">Golgi apparatus</keyword>
<dbReference type="InterPro" id="IPR001675">
    <property type="entry name" value="Glyco_trans_29"/>
</dbReference>
<evidence type="ECO:0000256" key="7">
    <source>
        <dbReference type="ARBA" id="ARBA00022989"/>
    </source>
</evidence>
<comment type="catalytic activity">
    <reaction evidence="12">
        <text>a beta-D-galactoside + CMP-N-acetyl-beta-neuraminate = an N-acetyl-alpha-neuraminyl-(2-&gt;6)-beta-D-galactosyl derivative + CMP + H(+)</text>
        <dbReference type="Rhea" id="RHEA:52104"/>
        <dbReference type="ChEBI" id="CHEBI:15378"/>
        <dbReference type="ChEBI" id="CHEBI:28034"/>
        <dbReference type="ChEBI" id="CHEBI:57812"/>
        <dbReference type="ChEBI" id="CHEBI:60377"/>
        <dbReference type="ChEBI" id="CHEBI:136398"/>
        <dbReference type="EC" id="2.4.3.1"/>
    </reaction>
</comment>
<evidence type="ECO:0000256" key="3">
    <source>
        <dbReference type="ARBA" id="ARBA00022676"/>
    </source>
</evidence>
<organism evidence="14 15">
    <name type="scientific">Cymbomonas tetramitiformis</name>
    <dbReference type="NCBI Taxonomy" id="36881"/>
    <lineage>
        <taxon>Eukaryota</taxon>
        <taxon>Viridiplantae</taxon>
        <taxon>Chlorophyta</taxon>
        <taxon>Pyramimonadophyceae</taxon>
        <taxon>Pyramimonadales</taxon>
        <taxon>Pyramimonadaceae</taxon>
        <taxon>Cymbomonas</taxon>
    </lineage>
</organism>
<evidence type="ECO:0000256" key="9">
    <source>
        <dbReference type="ARBA" id="ARBA00023136"/>
    </source>
</evidence>
<evidence type="ECO:0000256" key="8">
    <source>
        <dbReference type="ARBA" id="ARBA00023034"/>
    </source>
</evidence>
<gene>
    <name evidence="14" type="ORF">CYMTET_44767</name>
</gene>
<accession>A0AAE0EYP7</accession>
<evidence type="ECO:0000256" key="2">
    <source>
        <dbReference type="ARBA" id="ARBA00006003"/>
    </source>
</evidence>
<evidence type="ECO:0000256" key="11">
    <source>
        <dbReference type="ARBA" id="ARBA00023180"/>
    </source>
</evidence>
<dbReference type="GO" id="GO:0032580">
    <property type="term" value="C:Golgi cisterna membrane"/>
    <property type="evidence" value="ECO:0007669"/>
    <property type="project" value="UniProtKB-SubCell"/>
</dbReference>
<dbReference type="GO" id="GO:0003835">
    <property type="term" value="F:beta-galactoside alpha-2,6-sialyltransferase activity"/>
    <property type="evidence" value="ECO:0007669"/>
    <property type="project" value="UniProtKB-EC"/>
</dbReference>
<keyword evidence="3" id="KW-0328">Glycosyltransferase</keyword>
<evidence type="ECO:0000313" key="15">
    <source>
        <dbReference type="Proteomes" id="UP001190700"/>
    </source>
</evidence>
<comment type="similarity">
    <text evidence="2">Belongs to the glycosyltransferase 29 family.</text>
</comment>
<dbReference type="InterPro" id="IPR038578">
    <property type="entry name" value="GT29-like_sf"/>
</dbReference>
<evidence type="ECO:0000256" key="12">
    <source>
        <dbReference type="ARBA" id="ARBA00034249"/>
    </source>
</evidence>
<sequence>VVYKTCAVVGSSGLLLYYRHGAAIDEAEAVIRFNAAPTAGFEDFVGSKTTVRFVNRLHFGFQERPTETVLQQVTTPESLEQFLQLKKELPASRFFMVSPDYHAHVVSELISLHGFYRGSEAHVPYHYFDTDAPINNQKSRDMTGDVNMDCRWTQEWPLILELVRRSNGRMQFMEPCQMPEEQCLGHTCLSCPAGTMCQCGRGIPVPKPGFCMQSGVADCAYECEKSEECPGYANATECKEADHDGDCATY</sequence>
<dbReference type="Pfam" id="PF00777">
    <property type="entry name" value="Glyco_transf_29"/>
    <property type="match status" value="1"/>
</dbReference>
<evidence type="ECO:0000256" key="1">
    <source>
        <dbReference type="ARBA" id="ARBA00004447"/>
    </source>
</evidence>
<keyword evidence="5" id="KW-0812">Transmembrane</keyword>
<dbReference type="EMBL" id="LGRX02030412">
    <property type="protein sequence ID" value="KAK3245676.1"/>
    <property type="molecule type" value="Genomic_DNA"/>
</dbReference>
<evidence type="ECO:0000256" key="13">
    <source>
        <dbReference type="ARBA" id="ARBA00034329"/>
    </source>
</evidence>
<keyword evidence="7" id="KW-1133">Transmembrane helix</keyword>
<proteinExistence type="inferred from homology"/>
<reference evidence="14 15" key="1">
    <citation type="journal article" date="2015" name="Genome Biol. Evol.">
        <title>Comparative Genomics of a Bacterivorous Green Alga Reveals Evolutionary Causalities and Consequences of Phago-Mixotrophic Mode of Nutrition.</title>
        <authorList>
            <person name="Burns J.A."/>
            <person name="Paasch A."/>
            <person name="Narechania A."/>
            <person name="Kim E."/>
        </authorList>
    </citation>
    <scope>NUCLEOTIDE SEQUENCE [LARGE SCALE GENOMIC DNA]</scope>
    <source>
        <strain evidence="14 15">PLY_AMNH</strain>
    </source>
</reference>
<dbReference type="EC" id="2.4.3.1" evidence="13"/>
<keyword evidence="4" id="KW-0808">Transferase</keyword>